<evidence type="ECO:0000313" key="7">
    <source>
        <dbReference type="WBParaSite" id="TREG1_133810.1"/>
    </source>
</evidence>
<feature type="transmembrane region" description="Helical" evidence="5">
    <location>
        <begin position="73"/>
        <end position="96"/>
    </location>
</feature>
<proteinExistence type="predicted"/>
<evidence type="ECO:0000256" key="5">
    <source>
        <dbReference type="SAM" id="Phobius"/>
    </source>
</evidence>
<evidence type="ECO:0000313" key="6">
    <source>
        <dbReference type="Proteomes" id="UP000050795"/>
    </source>
</evidence>
<feature type="transmembrane region" description="Helical" evidence="5">
    <location>
        <begin position="241"/>
        <end position="267"/>
    </location>
</feature>
<reference evidence="7" key="2">
    <citation type="submission" date="2023-11" db="UniProtKB">
        <authorList>
            <consortium name="WormBaseParasite"/>
        </authorList>
    </citation>
    <scope>IDENTIFICATION</scope>
</reference>
<evidence type="ECO:0000256" key="4">
    <source>
        <dbReference type="ARBA" id="ARBA00023136"/>
    </source>
</evidence>
<reference evidence="6" key="1">
    <citation type="submission" date="2022-06" db="EMBL/GenBank/DDBJ databases">
        <authorList>
            <person name="Berger JAMES D."/>
            <person name="Berger JAMES D."/>
        </authorList>
    </citation>
    <scope>NUCLEOTIDE SEQUENCE [LARGE SCALE GENOMIC DNA]</scope>
</reference>
<dbReference type="GO" id="GO:0016020">
    <property type="term" value="C:membrane"/>
    <property type="evidence" value="ECO:0007669"/>
    <property type="project" value="UniProtKB-SubCell"/>
</dbReference>
<evidence type="ECO:0000256" key="3">
    <source>
        <dbReference type="ARBA" id="ARBA00022989"/>
    </source>
</evidence>
<dbReference type="CDD" id="cd03156">
    <property type="entry name" value="uroplakin_I_like_LEL"/>
    <property type="match status" value="1"/>
</dbReference>
<keyword evidence="2 5" id="KW-0812">Transmembrane</keyword>
<evidence type="ECO:0008006" key="8">
    <source>
        <dbReference type="Google" id="ProtNLM"/>
    </source>
</evidence>
<dbReference type="AlphaFoldDB" id="A0AA85J566"/>
<sequence>MHSTVRTVFRVLNIICLLICIIAFILFAIIFWTKIAVLALQPTLKNLKVDGDLSNSTVTDSVNRVLRHFARPITLTLMAITIIFICLYAFGVLVAYNRGSTFFLMYEVAITVFIIVHVLMLATLLSNPKTIRGGMENIFEKQFYGYESMKSLDGQSLFAAVVMINLKCCGFRDASDFNDVKMSYEDRYDGRDYTNVVTAVPCCHMNDDLQLKDKDCPISGSPDTYYIDGCKEPFSKKAFQVIALLAYASILLIVVNCALVVCVVLILRELWIHL</sequence>
<dbReference type="InterPro" id="IPR018499">
    <property type="entry name" value="Tetraspanin/Peripherin"/>
</dbReference>
<dbReference type="Pfam" id="PF00335">
    <property type="entry name" value="Tetraspanin"/>
    <property type="match status" value="1"/>
</dbReference>
<keyword evidence="6" id="KW-1185">Reference proteome</keyword>
<name>A0AA85J566_TRIRE</name>
<comment type="subcellular location">
    <subcellularLocation>
        <location evidence="1">Membrane</location>
        <topology evidence="1">Multi-pass membrane protein</topology>
    </subcellularLocation>
</comment>
<accession>A0AA85J566</accession>
<evidence type="ECO:0000256" key="1">
    <source>
        <dbReference type="ARBA" id="ARBA00004141"/>
    </source>
</evidence>
<dbReference type="Proteomes" id="UP000050795">
    <property type="component" value="Unassembled WGS sequence"/>
</dbReference>
<keyword evidence="4 5" id="KW-0472">Membrane</keyword>
<feature type="transmembrane region" description="Helical" evidence="5">
    <location>
        <begin position="12"/>
        <end position="32"/>
    </location>
</feature>
<keyword evidence="3 5" id="KW-1133">Transmembrane helix</keyword>
<evidence type="ECO:0000256" key="2">
    <source>
        <dbReference type="ARBA" id="ARBA00022692"/>
    </source>
</evidence>
<dbReference type="WBParaSite" id="TREG1_133810.1">
    <property type="protein sequence ID" value="TREG1_133810.1"/>
    <property type="gene ID" value="TREG1_133810"/>
</dbReference>
<organism evidence="6 7">
    <name type="scientific">Trichobilharzia regenti</name>
    <name type="common">Nasal bird schistosome</name>
    <dbReference type="NCBI Taxonomy" id="157069"/>
    <lineage>
        <taxon>Eukaryota</taxon>
        <taxon>Metazoa</taxon>
        <taxon>Spiralia</taxon>
        <taxon>Lophotrochozoa</taxon>
        <taxon>Platyhelminthes</taxon>
        <taxon>Trematoda</taxon>
        <taxon>Digenea</taxon>
        <taxon>Strigeidida</taxon>
        <taxon>Schistosomatoidea</taxon>
        <taxon>Schistosomatidae</taxon>
        <taxon>Trichobilharzia</taxon>
    </lineage>
</organism>
<feature type="transmembrane region" description="Helical" evidence="5">
    <location>
        <begin position="102"/>
        <end position="125"/>
    </location>
</feature>
<protein>
    <recommendedName>
        <fullName evidence="8">Tetraspanin</fullName>
    </recommendedName>
</protein>